<gene>
    <name evidence="2" type="ORF">QBC42DRAFT_262121</name>
</gene>
<evidence type="ECO:0000313" key="3">
    <source>
        <dbReference type="Proteomes" id="UP001321749"/>
    </source>
</evidence>
<reference evidence="2" key="2">
    <citation type="submission" date="2023-06" db="EMBL/GenBank/DDBJ databases">
        <authorList>
            <consortium name="Lawrence Berkeley National Laboratory"/>
            <person name="Mondo S.J."/>
            <person name="Hensen N."/>
            <person name="Bonometti L."/>
            <person name="Westerberg I."/>
            <person name="Brannstrom I.O."/>
            <person name="Guillou S."/>
            <person name="Cros-Aarteil S."/>
            <person name="Calhoun S."/>
            <person name="Haridas S."/>
            <person name="Kuo A."/>
            <person name="Pangilinan J."/>
            <person name="Riley R."/>
            <person name="Labutti K."/>
            <person name="Andreopoulos B."/>
            <person name="Lipzen A."/>
            <person name="Chen C."/>
            <person name="Yanf M."/>
            <person name="Daum C."/>
            <person name="Ng V."/>
            <person name="Clum A."/>
            <person name="Steindorff A."/>
            <person name="Ohm R."/>
            <person name="Martin F."/>
            <person name="Silar P."/>
            <person name="Natvig D."/>
            <person name="Lalanne C."/>
            <person name="Gautier V."/>
            <person name="Ament-Velasquez S.L."/>
            <person name="Kruys A."/>
            <person name="Hutchinson M.I."/>
            <person name="Powell A.J."/>
            <person name="Barry K."/>
            <person name="Miller A.N."/>
            <person name="Grigoriev I.V."/>
            <person name="Debuchy R."/>
            <person name="Gladieux P."/>
            <person name="Thoren M.H."/>
            <person name="Johannesson H."/>
        </authorList>
    </citation>
    <scope>NUCLEOTIDE SEQUENCE</scope>
    <source>
        <strain evidence="2">PSN324</strain>
    </source>
</reference>
<evidence type="ECO:0000259" key="1">
    <source>
        <dbReference type="PROSITE" id="PS50404"/>
    </source>
</evidence>
<dbReference type="InterPro" id="IPR036249">
    <property type="entry name" value="Thioredoxin-like_sf"/>
</dbReference>
<comment type="caution">
    <text evidence="2">The sequence shown here is derived from an EMBL/GenBank/DDBJ whole genome shotgun (WGS) entry which is preliminary data.</text>
</comment>
<evidence type="ECO:0000313" key="2">
    <source>
        <dbReference type="EMBL" id="KAK4465129.1"/>
    </source>
</evidence>
<dbReference type="Pfam" id="PF13409">
    <property type="entry name" value="GST_N_2"/>
    <property type="match status" value="1"/>
</dbReference>
<dbReference type="Gene3D" id="3.40.30.10">
    <property type="entry name" value="Glutaredoxin"/>
    <property type="match status" value="1"/>
</dbReference>
<reference evidence="2" key="1">
    <citation type="journal article" date="2023" name="Mol. Phylogenet. Evol.">
        <title>Genome-scale phylogeny and comparative genomics of the fungal order Sordariales.</title>
        <authorList>
            <person name="Hensen N."/>
            <person name="Bonometti L."/>
            <person name="Westerberg I."/>
            <person name="Brannstrom I.O."/>
            <person name="Guillou S."/>
            <person name="Cros-Aarteil S."/>
            <person name="Calhoun S."/>
            <person name="Haridas S."/>
            <person name="Kuo A."/>
            <person name="Mondo S."/>
            <person name="Pangilinan J."/>
            <person name="Riley R."/>
            <person name="LaButti K."/>
            <person name="Andreopoulos B."/>
            <person name="Lipzen A."/>
            <person name="Chen C."/>
            <person name="Yan M."/>
            <person name="Daum C."/>
            <person name="Ng V."/>
            <person name="Clum A."/>
            <person name="Steindorff A."/>
            <person name="Ohm R.A."/>
            <person name="Martin F."/>
            <person name="Silar P."/>
            <person name="Natvig D.O."/>
            <person name="Lalanne C."/>
            <person name="Gautier V."/>
            <person name="Ament-Velasquez S.L."/>
            <person name="Kruys A."/>
            <person name="Hutchinson M.I."/>
            <person name="Powell A.J."/>
            <person name="Barry K."/>
            <person name="Miller A.N."/>
            <person name="Grigoriev I.V."/>
            <person name="Debuchy R."/>
            <person name="Gladieux P."/>
            <person name="Hiltunen Thoren M."/>
            <person name="Johannesson H."/>
        </authorList>
    </citation>
    <scope>NUCLEOTIDE SEQUENCE</scope>
    <source>
        <strain evidence="2">PSN324</strain>
    </source>
</reference>
<dbReference type="Proteomes" id="UP001321749">
    <property type="component" value="Unassembled WGS sequence"/>
</dbReference>
<name>A0AAV9HZK5_9PEZI</name>
<organism evidence="2 3">
    <name type="scientific">Cladorrhinum samala</name>
    <dbReference type="NCBI Taxonomy" id="585594"/>
    <lineage>
        <taxon>Eukaryota</taxon>
        <taxon>Fungi</taxon>
        <taxon>Dikarya</taxon>
        <taxon>Ascomycota</taxon>
        <taxon>Pezizomycotina</taxon>
        <taxon>Sordariomycetes</taxon>
        <taxon>Sordariomycetidae</taxon>
        <taxon>Sordariales</taxon>
        <taxon>Podosporaceae</taxon>
        <taxon>Cladorrhinum</taxon>
    </lineage>
</organism>
<dbReference type="EMBL" id="MU864942">
    <property type="protein sequence ID" value="KAK4465129.1"/>
    <property type="molecule type" value="Genomic_DNA"/>
</dbReference>
<keyword evidence="3" id="KW-1185">Reference proteome</keyword>
<dbReference type="InterPro" id="IPR054416">
    <property type="entry name" value="GST_UstS-like_C"/>
</dbReference>
<dbReference type="AlphaFoldDB" id="A0AAV9HZK5"/>
<dbReference type="Pfam" id="PF22041">
    <property type="entry name" value="GST_C_7"/>
    <property type="match status" value="1"/>
</dbReference>
<dbReference type="PROSITE" id="PS50404">
    <property type="entry name" value="GST_NTER"/>
    <property type="match status" value="1"/>
</dbReference>
<dbReference type="Gene3D" id="1.20.1050.10">
    <property type="match status" value="1"/>
</dbReference>
<dbReference type="SUPFAM" id="SSF52833">
    <property type="entry name" value="Thioredoxin-like"/>
    <property type="match status" value="1"/>
</dbReference>
<dbReference type="InterPro" id="IPR036282">
    <property type="entry name" value="Glutathione-S-Trfase_C_sf"/>
</dbReference>
<dbReference type="InterPro" id="IPR004045">
    <property type="entry name" value="Glutathione_S-Trfase_N"/>
</dbReference>
<dbReference type="CDD" id="cd00299">
    <property type="entry name" value="GST_C_family"/>
    <property type="match status" value="1"/>
</dbReference>
<dbReference type="SUPFAM" id="SSF47616">
    <property type="entry name" value="GST C-terminal domain-like"/>
    <property type="match status" value="1"/>
</dbReference>
<accession>A0AAV9HZK5</accession>
<feature type="domain" description="GST N-terminal" evidence="1">
    <location>
        <begin position="92"/>
        <end position="183"/>
    </location>
</feature>
<protein>
    <recommendedName>
        <fullName evidence="1">GST N-terminal domain-containing protein</fullName>
    </recommendedName>
</protein>
<sequence>MWSNDSGATSSLVYNREARISGFYLLISLITSAKTQLQALKSPIFDFSPKILLRYNQTITLSTNITMPDATATTTSTTANNASGLVLYDIAFAKPYEENMAAPNPWKARYALNFKQVPYTTEWVQMPDIAKVRQSLGIGACRKFADGKDFYTLPVLKDNDTGAVIGDTVDIANYLQNKYPDAGAGDLFPEQDLGFVCPGAVEILVPLSVRDDDSIHPDYALFNTNVDWAFTLHCQLTGSGMKWDPEVKDQVEEEFARRAGVKSFQEMCVVGEARQGLLDSLQKTLKDLAAMYQRDASGPFLLGAQATYADIIVGGWLRMFCKATEEGEWEQIAAWYDGVFGKLHTALSTSFGTVR</sequence>
<proteinExistence type="predicted"/>